<proteinExistence type="predicted"/>
<comment type="caution">
    <text evidence="9">The sequence shown here is derived from an EMBL/GenBank/DDBJ whole genome shotgun (WGS) entry which is preliminary data.</text>
</comment>
<keyword evidence="6" id="KW-0539">Nucleus</keyword>
<dbReference type="SMART" id="SM00066">
    <property type="entry name" value="GAL4"/>
    <property type="match status" value="1"/>
</dbReference>
<dbReference type="Proteomes" id="UP000247233">
    <property type="component" value="Unassembled WGS sequence"/>
</dbReference>
<dbReference type="InterPro" id="IPR007219">
    <property type="entry name" value="XnlR_reg_dom"/>
</dbReference>
<dbReference type="InterPro" id="IPR050613">
    <property type="entry name" value="Sec_Metabolite_Reg"/>
</dbReference>
<dbReference type="PROSITE" id="PS50048">
    <property type="entry name" value="ZN2_CY6_FUNGAL_2"/>
    <property type="match status" value="1"/>
</dbReference>
<keyword evidence="5" id="KW-0804">Transcription</keyword>
<keyword evidence="2" id="KW-0479">Metal-binding</keyword>
<evidence type="ECO:0000256" key="5">
    <source>
        <dbReference type="ARBA" id="ARBA00023163"/>
    </source>
</evidence>
<dbReference type="EMBL" id="MSFL01000001">
    <property type="protein sequence ID" value="PWY92021.1"/>
    <property type="molecule type" value="Genomic_DNA"/>
</dbReference>
<evidence type="ECO:0000259" key="8">
    <source>
        <dbReference type="PROSITE" id="PS50048"/>
    </source>
</evidence>
<evidence type="ECO:0000256" key="1">
    <source>
        <dbReference type="ARBA" id="ARBA00004123"/>
    </source>
</evidence>
<comment type="subcellular location">
    <subcellularLocation>
        <location evidence="1">Nucleus</location>
    </subcellularLocation>
</comment>
<dbReference type="GeneID" id="37069226"/>
<dbReference type="InterPro" id="IPR001138">
    <property type="entry name" value="Zn2Cys6_DnaBD"/>
</dbReference>
<evidence type="ECO:0000256" key="2">
    <source>
        <dbReference type="ARBA" id="ARBA00022723"/>
    </source>
</evidence>
<dbReference type="PANTHER" id="PTHR31001:SF90">
    <property type="entry name" value="CENTROMERE DNA-BINDING PROTEIN COMPLEX CBF3 SUBUNIT B"/>
    <property type="match status" value="1"/>
</dbReference>
<gene>
    <name evidence="9" type="ORF">BO70DRAFT_401729</name>
</gene>
<evidence type="ECO:0000313" key="9">
    <source>
        <dbReference type="EMBL" id="PWY92021.1"/>
    </source>
</evidence>
<keyword evidence="3" id="KW-0805">Transcription regulation</keyword>
<feature type="compositionally biased region" description="Polar residues" evidence="7">
    <location>
        <begin position="75"/>
        <end position="84"/>
    </location>
</feature>
<dbReference type="OrthoDB" id="3014581at2759"/>
<dbReference type="Gene3D" id="4.10.240.10">
    <property type="entry name" value="Zn(2)-C6 fungal-type DNA-binding domain"/>
    <property type="match status" value="1"/>
</dbReference>
<dbReference type="Pfam" id="PF04082">
    <property type="entry name" value="Fungal_trans"/>
    <property type="match status" value="1"/>
</dbReference>
<organism evidence="9 10">
    <name type="scientific">Aspergillus heteromorphus CBS 117.55</name>
    <dbReference type="NCBI Taxonomy" id="1448321"/>
    <lineage>
        <taxon>Eukaryota</taxon>
        <taxon>Fungi</taxon>
        <taxon>Dikarya</taxon>
        <taxon>Ascomycota</taxon>
        <taxon>Pezizomycotina</taxon>
        <taxon>Eurotiomycetes</taxon>
        <taxon>Eurotiomycetidae</taxon>
        <taxon>Eurotiales</taxon>
        <taxon>Aspergillaceae</taxon>
        <taxon>Aspergillus</taxon>
        <taxon>Aspergillus subgen. Circumdati</taxon>
    </lineage>
</organism>
<dbReference type="VEuPathDB" id="FungiDB:BO70DRAFT_401729"/>
<protein>
    <recommendedName>
        <fullName evidence="8">Zn(2)-C6 fungal-type domain-containing protein</fullName>
    </recommendedName>
</protein>
<dbReference type="STRING" id="1448321.A0A317X1F8"/>
<accession>A0A317X1F8</accession>
<dbReference type="PANTHER" id="PTHR31001">
    <property type="entry name" value="UNCHARACTERIZED TRANSCRIPTIONAL REGULATORY PROTEIN"/>
    <property type="match status" value="1"/>
</dbReference>
<dbReference type="AlphaFoldDB" id="A0A317X1F8"/>
<reference evidence="9 10" key="1">
    <citation type="submission" date="2016-12" db="EMBL/GenBank/DDBJ databases">
        <title>The genomes of Aspergillus section Nigri reveals drivers in fungal speciation.</title>
        <authorList>
            <consortium name="DOE Joint Genome Institute"/>
            <person name="Vesth T.C."/>
            <person name="Nybo J."/>
            <person name="Theobald S."/>
            <person name="Brandl J."/>
            <person name="Frisvad J.C."/>
            <person name="Nielsen K.F."/>
            <person name="Lyhne E.K."/>
            <person name="Kogle M.E."/>
            <person name="Kuo A."/>
            <person name="Riley R."/>
            <person name="Clum A."/>
            <person name="Nolan M."/>
            <person name="Lipzen A."/>
            <person name="Salamov A."/>
            <person name="Henrissat B."/>
            <person name="Wiebenga A."/>
            <person name="De Vries R.P."/>
            <person name="Grigoriev I.V."/>
            <person name="Mortensen U.H."/>
            <person name="Andersen M.R."/>
            <person name="Baker S.E."/>
        </authorList>
    </citation>
    <scope>NUCLEOTIDE SEQUENCE [LARGE SCALE GENOMIC DNA]</scope>
    <source>
        <strain evidence="9 10">CBS 117.55</strain>
    </source>
</reference>
<feature type="compositionally biased region" description="Basic and acidic residues" evidence="7">
    <location>
        <begin position="62"/>
        <end position="72"/>
    </location>
</feature>
<feature type="region of interest" description="Disordered" evidence="7">
    <location>
        <begin position="55"/>
        <end position="96"/>
    </location>
</feature>
<dbReference type="PROSITE" id="PS00463">
    <property type="entry name" value="ZN2_CY6_FUNGAL_1"/>
    <property type="match status" value="1"/>
</dbReference>
<keyword evidence="4" id="KW-0238">DNA-binding</keyword>
<evidence type="ECO:0000256" key="3">
    <source>
        <dbReference type="ARBA" id="ARBA00023015"/>
    </source>
</evidence>
<dbReference type="GO" id="GO:0005634">
    <property type="term" value="C:nucleus"/>
    <property type="evidence" value="ECO:0007669"/>
    <property type="project" value="UniProtKB-SubCell"/>
</dbReference>
<dbReference type="CDD" id="cd00067">
    <property type="entry name" value="GAL4"/>
    <property type="match status" value="1"/>
</dbReference>
<feature type="region of interest" description="Disordered" evidence="7">
    <location>
        <begin position="599"/>
        <end position="647"/>
    </location>
</feature>
<feature type="compositionally biased region" description="Low complexity" evidence="7">
    <location>
        <begin position="625"/>
        <end position="636"/>
    </location>
</feature>
<dbReference type="SUPFAM" id="SSF57701">
    <property type="entry name" value="Zn2/Cys6 DNA-binding domain"/>
    <property type="match status" value="1"/>
</dbReference>
<feature type="region of interest" description="Disordered" evidence="7">
    <location>
        <begin position="438"/>
        <end position="460"/>
    </location>
</feature>
<evidence type="ECO:0000256" key="6">
    <source>
        <dbReference type="ARBA" id="ARBA00023242"/>
    </source>
</evidence>
<sequence>MKRKNDAVPGDMVQRWARPPLSCRLCRAKKLRCDRAQPCSNCVLRKVSCQYGGQGLSDESEEMRGEIQRRDQPAAGTSSASQSGPRPATAVSPADPTDVLNRIRRLEEAVFDKAQAVRDISLSSSQKNIDSLDDWIRDMKRMSGCLPPWPQARQLFNQFAMVIQPNFGVLHIPTVKALVDKSYQTMLEGGDPSSDVVMLLLSIFAGAALVATPELLQTLNATQVEVNSAFRTYTRLAMAILDNNLHPVSPSTVALEAISTLAHVLSHADGYSDRVQSLRVRAMLMARTMQIHRLDTAKSQDERNRSGYNNIEIEVQRRIWWHLVSSDWIISFSQGPQEGTYFMHPAHMKVNRPANINDEQLTANGPEQSLPLTTHTSMSVFLLRIQHAELCREVVDTLSSTYTTSEPPDYSLILALDQKFRNFINCVPPFFQMPLIPTTTTTSSANPQSNPQSHPHESPSIARHRTIGHLGFHIRLCRLHRPFHRLGSANSQYAYSRTVCIRSAQTVLDLHRTLDQLDDANKRSKYWPIMHHVFFAAMVLATDVSMNPTDPGAEARKQEVLHVVALLERERFLSSTLGEAIQKNEQTLLAILRGEREVGGQNQQQGVGGNEMGENEAEDGQVSSTGEAAAAAPTPGDGTGWGVLNEGGEESWGQLWSDLFNVAPEGIDGLQWDSLLNDWDLSLEAGF</sequence>
<dbReference type="GO" id="GO:0009893">
    <property type="term" value="P:positive regulation of metabolic process"/>
    <property type="evidence" value="ECO:0007669"/>
    <property type="project" value="UniProtKB-ARBA"/>
</dbReference>
<evidence type="ECO:0000256" key="7">
    <source>
        <dbReference type="SAM" id="MobiDB-lite"/>
    </source>
</evidence>
<evidence type="ECO:0000256" key="4">
    <source>
        <dbReference type="ARBA" id="ARBA00023125"/>
    </source>
</evidence>
<dbReference type="Pfam" id="PF00172">
    <property type="entry name" value="Zn_clus"/>
    <property type="match status" value="1"/>
</dbReference>
<feature type="compositionally biased region" description="Polar residues" evidence="7">
    <location>
        <begin position="438"/>
        <end position="453"/>
    </location>
</feature>
<dbReference type="GO" id="GO:0006351">
    <property type="term" value="P:DNA-templated transcription"/>
    <property type="evidence" value="ECO:0007669"/>
    <property type="project" value="InterPro"/>
</dbReference>
<dbReference type="GO" id="GO:0008270">
    <property type="term" value="F:zinc ion binding"/>
    <property type="evidence" value="ECO:0007669"/>
    <property type="project" value="InterPro"/>
</dbReference>
<evidence type="ECO:0000313" key="10">
    <source>
        <dbReference type="Proteomes" id="UP000247233"/>
    </source>
</evidence>
<name>A0A317X1F8_9EURO</name>
<dbReference type="CDD" id="cd12148">
    <property type="entry name" value="fungal_TF_MHR"/>
    <property type="match status" value="1"/>
</dbReference>
<feature type="domain" description="Zn(2)-C6 fungal-type" evidence="8">
    <location>
        <begin position="22"/>
        <end position="51"/>
    </location>
</feature>
<dbReference type="GO" id="GO:0000981">
    <property type="term" value="F:DNA-binding transcription factor activity, RNA polymerase II-specific"/>
    <property type="evidence" value="ECO:0007669"/>
    <property type="project" value="InterPro"/>
</dbReference>
<dbReference type="GO" id="GO:0003677">
    <property type="term" value="F:DNA binding"/>
    <property type="evidence" value="ECO:0007669"/>
    <property type="project" value="UniProtKB-KW"/>
</dbReference>
<dbReference type="InterPro" id="IPR036864">
    <property type="entry name" value="Zn2-C6_fun-type_DNA-bd_sf"/>
</dbReference>
<dbReference type="RefSeq" id="XP_025403760.1">
    <property type="nucleotide sequence ID" value="XM_025546989.1"/>
</dbReference>
<keyword evidence="10" id="KW-1185">Reference proteome</keyword>